<dbReference type="SUPFAM" id="SSF56726">
    <property type="entry name" value="DNA topoisomerase IV, alpha subunit"/>
    <property type="match status" value="1"/>
</dbReference>
<proteinExistence type="predicted"/>
<evidence type="ECO:0000256" key="1">
    <source>
        <dbReference type="SAM" id="MobiDB-lite"/>
    </source>
</evidence>
<reference evidence="2 3" key="1">
    <citation type="submission" date="2019-10" db="EMBL/GenBank/DDBJ databases">
        <title>Nocardia macrotermitis sp. nov. and Nocardia aurantia sp. nov., isolated from the gut of fungus growing-termite Macrotermes natalensis.</title>
        <authorList>
            <person name="Benndorf R."/>
            <person name="Schwitalla J."/>
            <person name="Martin K."/>
            <person name="De Beer W."/>
            <person name="Kaster A.-K."/>
            <person name="Vollmers J."/>
            <person name="Poulsen M."/>
            <person name="Beemelmanns C."/>
        </authorList>
    </citation>
    <scope>NUCLEOTIDE SEQUENCE [LARGE SCALE GENOMIC DNA]</scope>
    <source>
        <strain evidence="2 3">RB56</strain>
    </source>
</reference>
<dbReference type="AlphaFoldDB" id="A0A7K0DQH2"/>
<dbReference type="RefSeq" id="WP_153343840.1">
    <property type="nucleotide sequence ID" value="NZ_WEGI01000007.1"/>
</dbReference>
<protein>
    <submittedName>
        <fullName evidence="2">Uncharacterized protein</fullName>
    </submittedName>
</protein>
<organism evidence="2 3">
    <name type="scientific">Nocardia aurantia</name>
    <dbReference type="NCBI Taxonomy" id="2585199"/>
    <lineage>
        <taxon>Bacteria</taxon>
        <taxon>Bacillati</taxon>
        <taxon>Actinomycetota</taxon>
        <taxon>Actinomycetes</taxon>
        <taxon>Mycobacteriales</taxon>
        <taxon>Nocardiaceae</taxon>
        <taxon>Nocardia</taxon>
    </lineage>
</organism>
<sequence length="269" mass="30114">MRDRISDRLLRIAIERVSAPGGLRFTERQLYYQVCRAALPVHRLPHRIARTFPVPLSYPVFRRALERHGAVPGLLTPQPPRTGPAGRHTPETDLFDYGLPRLLVCQSDAVAQMLRANAVPIESACPVVSAAELPLDPRVTAMLARVERSAVYVLHDASAEGHDFPSRVAALTDIPDGVRLVPLGLRANQAARLHVFHHRGEARPVASELDPWERAWLARGRYAEVEAVRPASLLRTVHRLVRDVRRPPRTVVGEWRRARTTGFLTWPAA</sequence>
<dbReference type="Proteomes" id="UP000431401">
    <property type="component" value="Unassembled WGS sequence"/>
</dbReference>
<keyword evidence="3" id="KW-1185">Reference proteome</keyword>
<dbReference type="InterPro" id="IPR036078">
    <property type="entry name" value="Spo11/TopoVI_A_sf"/>
</dbReference>
<gene>
    <name evidence="2" type="ORF">NRB56_35920</name>
</gene>
<accession>A0A7K0DQH2</accession>
<feature type="region of interest" description="Disordered" evidence="1">
    <location>
        <begin position="71"/>
        <end position="90"/>
    </location>
</feature>
<dbReference type="OrthoDB" id="3698630at2"/>
<evidence type="ECO:0000313" key="2">
    <source>
        <dbReference type="EMBL" id="MQY28009.1"/>
    </source>
</evidence>
<dbReference type="EMBL" id="WEGI01000007">
    <property type="protein sequence ID" value="MQY28009.1"/>
    <property type="molecule type" value="Genomic_DNA"/>
</dbReference>
<dbReference type="GO" id="GO:0003677">
    <property type="term" value="F:DNA binding"/>
    <property type="evidence" value="ECO:0007669"/>
    <property type="project" value="InterPro"/>
</dbReference>
<dbReference type="GO" id="GO:0005694">
    <property type="term" value="C:chromosome"/>
    <property type="evidence" value="ECO:0007669"/>
    <property type="project" value="InterPro"/>
</dbReference>
<evidence type="ECO:0000313" key="3">
    <source>
        <dbReference type="Proteomes" id="UP000431401"/>
    </source>
</evidence>
<comment type="caution">
    <text evidence="2">The sequence shown here is derived from an EMBL/GenBank/DDBJ whole genome shotgun (WGS) entry which is preliminary data.</text>
</comment>
<name>A0A7K0DQH2_9NOCA</name>